<proteinExistence type="inferred from homology"/>
<dbReference type="Proteomes" id="UP000250266">
    <property type="component" value="Unassembled WGS sequence"/>
</dbReference>
<dbReference type="GO" id="GO:0005975">
    <property type="term" value="P:carbohydrate metabolic process"/>
    <property type="evidence" value="ECO:0007669"/>
    <property type="project" value="InterPro"/>
</dbReference>
<dbReference type="GO" id="GO:0036503">
    <property type="term" value="P:ERAD pathway"/>
    <property type="evidence" value="ECO:0007669"/>
    <property type="project" value="UniProtKB-ARBA"/>
</dbReference>
<dbReference type="Gene3D" id="1.50.10.10">
    <property type="match status" value="1"/>
</dbReference>
<dbReference type="GO" id="GO:0004571">
    <property type="term" value="F:mannosyl-oligosaccharide 1,2-alpha-mannosidase activity"/>
    <property type="evidence" value="ECO:0007669"/>
    <property type="project" value="InterPro"/>
</dbReference>
<keyword evidence="4" id="KW-1185">Reference proteome</keyword>
<protein>
    <submittedName>
        <fullName evidence="3">Glycoside hydrolase family 47 protein</fullName>
    </submittedName>
</protein>
<dbReference type="GO" id="GO:0016020">
    <property type="term" value="C:membrane"/>
    <property type="evidence" value="ECO:0007669"/>
    <property type="project" value="InterPro"/>
</dbReference>
<evidence type="ECO:0000313" key="4">
    <source>
        <dbReference type="Proteomes" id="UP000250266"/>
    </source>
</evidence>
<dbReference type="UniPathway" id="UPA00378"/>
<comment type="similarity">
    <text evidence="1">Belongs to the glycosyl hydrolase 47 family.</text>
</comment>
<dbReference type="AlphaFoldDB" id="A0A8E2EAM2"/>
<organism evidence="3 4">
    <name type="scientific">Lepidopterella palustris CBS 459.81</name>
    <dbReference type="NCBI Taxonomy" id="1314670"/>
    <lineage>
        <taxon>Eukaryota</taxon>
        <taxon>Fungi</taxon>
        <taxon>Dikarya</taxon>
        <taxon>Ascomycota</taxon>
        <taxon>Pezizomycotina</taxon>
        <taxon>Dothideomycetes</taxon>
        <taxon>Pleosporomycetidae</taxon>
        <taxon>Mytilinidiales</taxon>
        <taxon>Argynnaceae</taxon>
        <taxon>Lepidopterella</taxon>
    </lineage>
</organism>
<name>A0A8E2EAM2_9PEZI</name>
<evidence type="ECO:0000256" key="2">
    <source>
        <dbReference type="SAM" id="MobiDB-lite"/>
    </source>
</evidence>
<sequence>MRKRTTWEDLDDPEYGYFYGGTNEQAKGIPFEGSVAQRRMREDMKKIRDSRRAALKRNAPEANTPEAKAPPSLPFIWRPRMPELIVFERIPPGMSDIPDPRYIFRLEALESVFYMYRITGNSYWRTAGWKMISAI</sequence>
<accession>A0A8E2EAM2</accession>
<evidence type="ECO:0000256" key="1">
    <source>
        <dbReference type="ARBA" id="ARBA00007658"/>
    </source>
</evidence>
<dbReference type="InterPro" id="IPR001382">
    <property type="entry name" value="Glyco_hydro_47"/>
</dbReference>
<dbReference type="InterPro" id="IPR036026">
    <property type="entry name" value="Seven-hairpin_glycosidases"/>
</dbReference>
<keyword evidence="3" id="KW-0378">Hydrolase</keyword>
<dbReference type="InterPro" id="IPR012341">
    <property type="entry name" value="6hp_glycosidase-like_sf"/>
</dbReference>
<feature type="region of interest" description="Disordered" evidence="2">
    <location>
        <begin position="49"/>
        <end position="74"/>
    </location>
</feature>
<evidence type="ECO:0000313" key="3">
    <source>
        <dbReference type="EMBL" id="OCK80325.1"/>
    </source>
</evidence>
<dbReference type="EMBL" id="KV744965">
    <property type="protein sequence ID" value="OCK80325.1"/>
    <property type="molecule type" value="Genomic_DNA"/>
</dbReference>
<reference evidence="3 4" key="1">
    <citation type="journal article" date="2016" name="Nat. Commun.">
        <title>Ectomycorrhizal ecology is imprinted in the genome of the dominant symbiotic fungus Cenococcum geophilum.</title>
        <authorList>
            <consortium name="DOE Joint Genome Institute"/>
            <person name="Peter M."/>
            <person name="Kohler A."/>
            <person name="Ohm R.A."/>
            <person name="Kuo A."/>
            <person name="Krutzmann J."/>
            <person name="Morin E."/>
            <person name="Arend M."/>
            <person name="Barry K.W."/>
            <person name="Binder M."/>
            <person name="Choi C."/>
            <person name="Clum A."/>
            <person name="Copeland A."/>
            <person name="Grisel N."/>
            <person name="Haridas S."/>
            <person name="Kipfer T."/>
            <person name="LaButti K."/>
            <person name="Lindquist E."/>
            <person name="Lipzen A."/>
            <person name="Maire R."/>
            <person name="Meier B."/>
            <person name="Mihaltcheva S."/>
            <person name="Molinier V."/>
            <person name="Murat C."/>
            <person name="Poggeler S."/>
            <person name="Quandt C.A."/>
            <person name="Sperisen C."/>
            <person name="Tritt A."/>
            <person name="Tisserant E."/>
            <person name="Crous P.W."/>
            <person name="Henrissat B."/>
            <person name="Nehls U."/>
            <person name="Egli S."/>
            <person name="Spatafora J.W."/>
            <person name="Grigoriev I.V."/>
            <person name="Martin F.M."/>
        </authorList>
    </citation>
    <scope>NUCLEOTIDE SEQUENCE [LARGE SCALE GENOMIC DNA]</scope>
    <source>
        <strain evidence="3 4">CBS 459.81</strain>
    </source>
</reference>
<dbReference type="GO" id="GO:0005509">
    <property type="term" value="F:calcium ion binding"/>
    <property type="evidence" value="ECO:0007669"/>
    <property type="project" value="InterPro"/>
</dbReference>
<dbReference type="Pfam" id="PF01532">
    <property type="entry name" value="Glyco_hydro_47"/>
    <property type="match status" value="1"/>
</dbReference>
<dbReference type="SUPFAM" id="SSF48225">
    <property type="entry name" value="Seven-hairpin glycosidases"/>
    <property type="match status" value="1"/>
</dbReference>
<dbReference type="OrthoDB" id="8118055at2759"/>
<gene>
    <name evidence="3" type="ORF">K432DRAFT_382329</name>
</gene>